<dbReference type="HOGENOM" id="CLU_084517_3_0_10"/>
<keyword evidence="2" id="KW-1185">Reference proteome</keyword>
<dbReference type="PANTHER" id="PTHR46246:SF1">
    <property type="entry name" value="GUANOSINE-3',5'-BIS(DIPHOSPHATE) 3'-PYROPHOSPHOHYDROLASE MESH1"/>
    <property type="match status" value="1"/>
</dbReference>
<dbReference type="InterPro" id="IPR052194">
    <property type="entry name" value="MESH1"/>
</dbReference>
<dbReference type="Proteomes" id="UP000007519">
    <property type="component" value="Chromosome"/>
</dbReference>
<evidence type="ECO:0000313" key="1">
    <source>
        <dbReference type="EMBL" id="AFC25076.1"/>
    </source>
</evidence>
<name>H6L492_SAPGL</name>
<dbReference type="EMBL" id="CP002831">
    <property type="protein sequence ID" value="AFC25076.1"/>
    <property type="molecule type" value="Genomic_DNA"/>
</dbReference>
<organism evidence="1 2">
    <name type="scientific">Saprospira grandis (strain Lewin)</name>
    <dbReference type="NCBI Taxonomy" id="984262"/>
    <lineage>
        <taxon>Bacteria</taxon>
        <taxon>Pseudomonadati</taxon>
        <taxon>Bacteroidota</taxon>
        <taxon>Saprospiria</taxon>
        <taxon>Saprospirales</taxon>
        <taxon>Saprospiraceae</taxon>
        <taxon>Saprospira</taxon>
    </lineage>
</organism>
<dbReference type="OrthoDB" id="9802385at2"/>
<dbReference type="Gene3D" id="1.10.3210.10">
    <property type="entry name" value="Hypothetical protein af1432"/>
    <property type="match status" value="1"/>
</dbReference>
<dbReference type="Pfam" id="PF13328">
    <property type="entry name" value="HD_4"/>
    <property type="match status" value="1"/>
</dbReference>
<gene>
    <name evidence="1" type="ordered locus">SGRA_2347</name>
</gene>
<proteinExistence type="predicted"/>
<protein>
    <submittedName>
        <fullName evidence="1">Metal dependent phosphohydrolase</fullName>
    </submittedName>
</protein>
<dbReference type="GO" id="GO:0008893">
    <property type="term" value="F:guanosine-3',5'-bis(diphosphate) 3'-diphosphatase activity"/>
    <property type="evidence" value="ECO:0007669"/>
    <property type="project" value="TreeGrafter"/>
</dbReference>
<reference evidence="1 2" key="1">
    <citation type="journal article" date="2012" name="Stand. Genomic Sci.">
        <title>Complete genome sequencing and analysis of Saprospira grandis str. Lewin, a predatory marine bacterium.</title>
        <authorList>
            <person name="Saw J.H."/>
            <person name="Yuryev A."/>
            <person name="Kanbe M."/>
            <person name="Hou S."/>
            <person name="Young A.G."/>
            <person name="Aizawa S."/>
            <person name="Alam M."/>
        </authorList>
    </citation>
    <scope>NUCLEOTIDE SEQUENCE [LARGE SCALE GENOMIC DNA]</scope>
    <source>
        <strain evidence="1 2">Lewin</strain>
    </source>
</reference>
<dbReference type="STRING" id="984262.SGRA_2347"/>
<evidence type="ECO:0000313" key="2">
    <source>
        <dbReference type="Proteomes" id="UP000007519"/>
    </source>
</evidence>
<sequence length="186" mass="20812">MPTPVDVYRRALDFAARAHAGQKMSGSELPYLLHLAHVGAEINFALENEAEGFDENLCLQVGILHDVLEDTDILPEELAREFGEEVCAAVQTLSKNKKLPKAQQMADSLNRIKANSKEACLVKLADRLVNMSPPPHYWSAERRKAYQEDARMILEVLGGTHAYLEARLAQKIEDYSSYIEEEDGGQ</sequence>
<dbReference type="eggNOG" id="COG0317">
    <property type="taxonomic scope" value="Bacteria"/>
</dbReference>
<dbReference type="PANTHER" id="PTHR46246">
    <property type="entry name" value="GUANOSINE-3',5'-BIS(DIPHOSPHATE) 3'-PYROPHOSPHOHYDROLASE MESH1"/>
    <property type="match status" value="1"/>
</dbReference>
<dbReference type="KEGG" id="sgn:SGRA_2347"/>
<accession>H6L492</accession>
<dbReference type="SUPFAM" id="SSF109604">
    <property type="entry name" value="HD-domain/PDEase-like"/>
    <property type="match status" value="1"/>
</dbReference>
<dbReference type="AlphaFoldDB" id="H6L492"/>